<feature type="region of interest" description="Disordered" evidence="1">
    <location>
        <begin position="234"/>
        <end position="262"/>
    </location>
</feature>
<feature type="region of interest" description="Disordered" evidence="1">
    <location>
        <begin position="275"/>
        <end position="307"/>
    </location>
</feature>
<evidence type="ECO:0000256" key="1">
    <source>
        <dbReference type="SAM" id="MobiDB-lite"/>
    </source>
</evidence>
<organism evidence="3 4">
    <name type="scientific">Fasciolopsis buskii</name>
    <dbReference type="NCBI Taxonomy" id="27845"/>
    <lineage>
        <taxon>Eukaryota</taxon>
        <taxon>Metazoa</taxon>
        <taxon>Spiralia</taxon>
        <taxon>Lophotrochozoa</taxon>
        <taxon>Platyhelminthes</taxon>
        <taxon>Trematoda</taxon>
        <taxon>Digenea</taxon>
        <taxon>Plagiorchiida</taxon>
        <taxon>Echinostomata</taxon>
        <taxon>Echinostomatoidea</taxon>
        <taxon>Fasciolidae</taxon>
        <taxon>Fasciolopsis</taxon>
    </lineage>
</organism>
<proteinExistence type="predicted"/>
<feature type="compositionally biased region" description="Basic and acidic residues" evidence="1">
    <location>
        <begin position="292"/>
        <end position="307"/>
    </location>
</feature>
<dbReference type="EMBL" id="LUCM01005253">
    <property type="protein sequence ID" value="KAA0193105.1"/>
    <property type="molecule type" value="Genomic_DNA"/>
</dbReference>
<dbReference type="Pfam" id="PF15391">
    <property type="entry name" value="DUF4614"/>
    <property type="match status" value="1"/>
</dbReference>
<accession>A0A8E0RTC5</accession>
<sequence>KTEDRVEVSTDDDEKTEDLLVVFEASKLHANLSGAPAEDSTEQILSKQVSRQQNFPTGQISSLSTCHRSRMESLSGSVVTTNSSSLDDMLVLKNDDKGGFGELSMVSFNEDESIKELTTPKVLDDDTSEVVPVFCSNRLILSVDDIGHEANYRTWGSSNQKERTEEGMNYLDGRPNRVLEVDNYLITEANPQSVRRTFPSPKDIPHSDTPDVPSISEVSDSVAPYDREPQIIFDGPEDDEAYSDDFESEPEIAPTQTSQTDNSVVPVTRFSSKYASNDRWSHGQKKKVGSIQEKRKPRNLEYKRDPRPNKITTSVEVQTAWTGDFIPGYTPKDQIIYPTPELAQGPLQTKSIIGTVVNDKALQTLTEHNPCVVALDNMLKQQVNITRDFLATQRQLHHAISTALNRCLTTDYVTWGNTAQVELLDGDIEQDPPYEGGKYIKLLCDVDKRNVCTKEHKDVLRKDKLTHHKVCIVYESFDLPDEIFGNQH</sequence>
<dbReference type="PANTHER" id="PTHR22409">
    <property type="entry name" value="CHROMOSOME 19 OPEN READING FRAME 44"/>
    <property type="match status" value="1"/>
</dbReference>
<dbReference type="Proteomes" id="UP000728185">
    <property type="component" value="Unassembled WGS sequence"/>
</dbReference>
<dbReference type="OrthoDB" id="2151530at2759"/>
<reference evidence="3" key="1">
    <citation type="submission" date="2019-05" db="EMBL/GenBank/DDBJ databases">
        <title>Annotation for the trematode Fasciolopsis buski.</title>
        <authorList>
            <person name="Choi Y.-J."/>
        </authorList>
    </citation>
    <scope>NUCLEOTIDE SEQUENCE</scope>
    <source>
        <strain evidence="3">HT</strain>
        <tissue evidence="3">Whole worm</tissue>
    </source>
</reference>
<dbReference type="InterPro" id="IPR027884">
    <property type="entry name" value="DUF4614"/>
</dbReference>
<evidence type="ECO:0000259" key="2">
    <source>
        <dbReference type="Pfam" id="PF15391"/>
    </source>
</evidence>
<dbReference type="PANTHER" id="PTHR22409:SF2">
    <property type="entry name" value="CHROMOSOME 19 OPEN READING FRAME 44"/>
    <property type="match status" value="1"/>
</dbReference>
<dbReference type="AlphaFoldDB" id="A0A8E0RTC5"/>
<dbReference type="InterPro" id="IPR040120">
    <property type="entry name" value="C19orf44-like"/>
</dbReference>
<protein>
    <recommendedName>
        <fullName evidence="2">DUF4614 domain-containing protein</fullName>
    </recommendedName>
</protein>
<evidence type="ECO:0000313" key="3">
    <source>
        <dbReference type="EMBL" id="KAA0193105.1"/>
    </source>
</evidence>
<feature type="non-terminal residue" evidence="3">
    <location>
        <position position="1"/>
    </location>
</feature>
<feature type="compositionally biased region" description="Acidic residues" evidence="1">
    <location>
        <begin position="235"/>
        <end position="250"/>
    </location>
</feature>
<evidence type="ECO:0000313" key="4">
    <source>
        <dbReference type="Proteomes" id="UP000728185"/>
    </source>
</evidence>
<name>A0A8E0RTC5_9TREM</name>
<gene>
    <name evidence="3" type="ORF">FBUS_10947</name>
</gene>
<feature type="region of interest" description="Disordered" evidence="1">
    <location>
        <begin position="192"/>
        <end position="219"/>
    </location>
</feature>
<keyword evidence="4" id="KW-1185">Reference proteome</keyword>
<comment type="caution">
    <text evidence="3">The sequence shown here is derived from an EMBL/GenBank/DDBJ whole genome shotgun (WGS) entry which is preliminary data.</text>
</comment>
<feature type="domain" description="DUF4614" evidence="2">
    <location>
        <begin position="241"/>
        <end position="406"/>
    </location>
</feature>